<protein>
    <submittedName>
        <fullName evidence="1">DUF2442 domain-containing protein</fullName>
    </submittedName>
</protein>
<accession>A0ABU5Q7T2</accession>
<dbReference type="Gene3D" id="3.30.2020.10">
    <property type="entry name" value="NE0471-like N-terminal domain"/>
    <property type="match status" value="1"/>
</dbReference>
<keyword evidence="2" id="KW-1185">Reference proteome</keyword>
<evidence type="ECO:0000313" key="1">
    <source>
        <dbReference type="EMBL" id="MEA5138906.1"/>
    </source>
</evidence>
<gene>
    <name evidence="1" type="ORF">VB248_07170</name>
</gene>
<name>A0ABU5Q7T2_9BACT</name>
<dbReference type="Pfam" id="PF10387">
    <property type="entry name" value="DUF2442"/>
    <property type="match status" value="1"/>
</dbReference>
<dbReference type="SUPFAM" id="SSF143880">
    <property type="entry name" value="NE0471 N-terminal domain-like"/>
    <property type="match status" value="1"/>
</dbReference>
<comment type="caution">
    <text evidence="1">The sequence shown here is derived from an EMBL/GenBank/DDBJ whole genome shotgun (WGS) entry which is preliminary data.</text>
</comment>
<dbReference type="EMBL" id="JAYFUM010000007">
    <property type="protein sequence ID" value="MEA5138906.1"/>
    <property type="molecule type" value="Genomic_DNA"/>
</dbReference>
<dbReference type="RefSeq" id="WP_323296067.1">
    <property type="nucleotide sequence ID" value="NZ_JAYFUM010000007.1"/>
</dbReference>
<dbReference type="InterPro" id="IPR018841">
    <property type="entry name" value="DUF2442"/>
</dbReference>
<sequence length="88" mass="10230">MIISSFHIIKPYQIEVLFDDGKFVVADLEDFLTKSANPQIKQFLDTDKFYHVEIDDFGVLVWGDDEMDIDPLKIYEGHYSVKDSLLIT</sequence>
<dbReference type="InterPro" id="IPR036782">
    <property type="entry name" value="NE0471-like_N"/>
</dbReference>
<evidence type="ECO:0000313" key="2">
    <source>
        <dbReference type="Proteomes" id="UP001302949"/>
    </source>
</evidence>
<dbReference type="Proteomes" id="UP001302949">
    <property type="component" value="Unassembled WGS sequence"/>
</dbReference>
<proteinExistence type="predicted"/>
<organism evidence="1 2">
    <name type="scientific">Arcicella rigui</name>
    <dbReference type="NCBI Taxonomy" id="797020"/>
    <lineage>
        <taxon>Bacteria</taxon>
        <taxon>Pseudomonadati</taxon>
        <taxon>Bacteroidota</taxon>
        <taxon>Cytophagia</taxon>
        <taxon>Cytophagales</taxon>
        <taxon>Flectobacillaceae</taxon>
        <taxon>Arcicella</taxon>
    </lineage>
</organism>
<reference evidence="1 2" key="1">
    <citation type="submission" date="2023-12" db="EMBL/GenBank/DDBJ databases">
        <title>Novel species of the genus Arcicella isolated from rivers.</title>
        <authorList>
            <person name="Lu H."/>
        </authorList>
    </citation>
    <scope>NUCLEOTIDE SEQUENCE [LARGE SCALE GENOMIC DNA]</scope>
    <source>
        <strain evidence="1 2">KCTC 23307</strain>
    </source>
</reference>